<keyword evidence="3" id="KW-1185">Reference proteome</keyword>
<protein>
    <submittedName>
        <fullName evidence="2">Uncharacterized protein</fullName>
    </submittedName>
</protein>
<accession>A0A9N9S0P8</accession>
<dbReference type="EMBL" id="OU895879">
    <property type="protein sequence ID" value="CAG9806419.1"/>
    <property type="molecule type" value="Genomic_DNA"/>
</dbReference>
<sequence>MKFCAPFVSQIRPKLQKTKLIQFYPCNLLTVFSFTTNKTYQFTILLPLMLTKRKIMSNAIFFQQNFSFFIYFHIFFIDLNLHVLF</sequence>
<keyword evidence="1" id="KW-0472">Membrane</keyword>
<evidence type="ECO:0000313" key="2">
    <source>
        <dbReference type="EMBL" id="CAG9806419.1"/>
    </source>
</evidence>
<gene>
    <name evidence="2" type="ORF">CHIRRI_LOCUS9276</name>
</gene>
<evidence type="ECO:0000313" key="3">
    <source>
        <dbReference type="Proteomes" id="UP001153620"/>
    </source>
</evidence>
<dbReference type="Proteomes" id="UP001153620">
    <property type="component" value="Chromosome 3"/>
</dbReference>
<dbReference type="AlphaFoldDB" id="A0A9N9S0P8"/>
<reference evidence="2" key="2">
    <citation type="submission" date="2022-10" db="EMBL/GenBank/DDBJ databases">
        <authorList>
            <consortium name="ENA_rothamsted_submissions"/>
            <consortium name="culmorum"/>
            <person name="King R."/>
        </authorList>
    </citation>
    <scope>NUCLEOTIDE SEQUENCE</scope>
</reference>
<keyword evidence="1" id="KW-1133">Transmembrane helix</keyword>
<proteinExistence type="predicted"/>
<keyword evidence="1" id="KW-0812">Transmembrane</keyword>
<feature type="transmembrane region" description="Helical" evidence="1">
    <location>
        <begin position="59"/>
        <end position="77"/>
    </location>
</feature>
<name>A0A9N9S0P8_9DIPT</name>
<organism evidence="2 3">
    <name type="scientific">Chironomus riparius</name>
    <dbReference type="NCBI Taxonomy" id="315576"/>
    <lineage>
        <taxon>Eukaryota</taxon>
        <taxon>Metazoa</taxon>
        <taxon>Ecdysozoa</taxon>
        <taxon>Arthropoda</taxon>
        <taxon>Hexapoda</taxon>
        <taxon>Insecta</taxon>
        <taxon>Pterygota</taxon>
        <taxon>Neoptera</taxon>
        <taxon>Endopterygota</taxon>
        <taxon>Diptera</taxon>
        <taxon>Nematocera</taxon>
        <taxon>Chironomoidea</taxon>
        <taxon>Chironomidae</taxon>
        <taxon>Chironominae</taxon>
        <taxon>Chironomus</taxon>
    </lineage>
</organism>
<evidence type="ECO:0000256" key="1">
    <source>
        <dbReference type="SAM" id="Phobius"/>
    </source>
</evidence>
<reference evidence="2" key="1">
    <citation type="submission" date="2022-01" db="EMBL/GenBank/DDBJ databases">
        <authorList>
            <person name="King R."/>
        </authorList>
    </citation>
    <scope>NUCLEOTIDE SEQUENCE</scope>
</reference>